<feature type="domain" description="Potassium channel" evidence="9">
    <location>
        <begin position="312"/>
        <end position="382"/>
    </location>
</feature>
<reference evidence="10 11" key="1">
    <citation type="journal article" date="2023" name="Elife">
        <title>Identification of key yeast species and microbe-microbe interactions impacting larval growth of Drosophila in the wild.</title>
        <authorList>
            <person name="Mure A."/>
            <person name="Sugiura Y."/>
            <person name="Maeda R."/>
            <person name="Honda K."/>
            <person name="Sakurai N."/>
            <person name="Takahashi Y."/>
            <person name="Watada M."/>
            <person name="Katoh T."/>
            <person name="Gotoh A."/>
            <person name="Gotoh Y."/>
            <person name="Taniguchi I."/>
            <person name="Nakamura K."/>
            <person name="Hayashi T."/>
            <person name="Katayama T."/>
            <person name="Uemura T."/>
            <person name="Hattori Y."/>
        </authorList>
    </citation>
    <scope>NUCLEOTIDE SEQUENCE [LARGE SCALE GENOMIC DNA]</scope>
    <source>
        <strain evidence="10 11">SB-73</strain>
    </source>
</reference>
<keyword evidence="4 8" id="KW-1133">Transmembrane helix</keyword>
<gene>
    <name evidence="10" type="ORF">DASB73_032480</name>
</gene>
<dbReference type="Proteomes" id="UP001362899">
    <property type="component" value="Unassembled WGS sequence"/>
</dbReference>
<feature type="transmembrane region" description="Helical" evidence="8">
    <location>
        <begin position="235"/>
        <end position="252"/>
    </location>
</feature>
<keyword evidence="11" id="KW-1185">Reference proteome</keyword>
<keyword evidence="3 8" id="KW-0812">Transmembrane</keyword>
<dbReference type="SUPFAM" id="SSF81324">
    <property type="entry name" value="Voltage-gated potassium channels"/>
    <property type="match status" value="2"/>
</dbReference>
<comment type="caution">
    <text evidence="10">The sequence shown here is derived from an EMBL/GenBank/DDBJ whole genome shotgun (WGS) entry which is preliminary data.</text>
</comment>
<evidence type="ECO:0000313" key="10">
    <source>
        <dbReference type="EMBL" id="GMM52285.1"/>
    </source>
</evidence>
<dbReference type="Pfam" id="PF07885">
    <property type="entry name" value="Ion_trans_2"/>
    <property type="match status" value="2"/>
</dbReference>
<organism evidence="10 11">
    <name type="scientific">Starmerella bacillaris</name>
    <name type="common">Yeast</name>
    <name type="synonym">Candida zemplinina</name>
    <dbReference type="NCBI Taxonomy" id="1247836"/>
    <lineage>
        <taxon>Eukaryota</taxon>
        <taxon>Fungi</taxon>
        <taxon>Dikarya</taxon>
        <taxon>Ascomycota</taxon>
        <taxon>Saccharomycotina</taxon>
        <taxon>Dipodascomycetes</taxon>
        <taxon>Dipodascales</taxon>
        <taxon>Trichomonascaceae</taxon>
        <taxon>Starmerella</taxon>
    </lineage>
</organism>
<feature type="transmembrane region" description="Helical" evidence="8">
    <location>
        <begin position="134"/>
        <end position="154"/>
    </location>
</feature>
<feature type="domain" description="Potassium channel" evidence="9">
    <location>
        <begin position="183"/>
        <end position="248"/>
    </location>
</feature>
<dbReference type="PANTHER" id="PTHR11003">
    <property type="entry name" value="POTASSIUM CHANNEL, SUBFAMILY K"/>
    <property type="match status" value="1"/>
</dbReference>
<evidence type="ECO:0000259" key="9">
    <source>
        <dbReference type="Pfam" id="PF07885"/>
    </source>
</evidence>
<protein>
    <submittedName>
        <fullName evidence="10">Tok1 protein</fullName>
    </submittedName>
</protein>
<dbReference type="InterPro" id="IPR013099">
    <property type="entry name" value="K_chnl_dom"/>
</dbReference>
<proteinExistence type="predicted"/>
<keyword evidence="5" id="KW-0406">Ion transport</keyword>
<keyword evidence="6 8" id="KW-0472">Membrane</keyword>
<evidence type="ECO:0000256" key="7">
    <source>
        <dbReference type="ARBA" id="ARBA00023303"/>
    </source>
</evidence>
<name>A0AAV5RL63_STABA</name>
<feature type="transmembrane region" description="Helical" evidence="8">
    <location>
        <begin position="71"/>
        <end position="91"/>
    </location>
</feature>
<dbReference type="EMBL" id="BTGC01000008">
    <property type="protein sequence ID" value="GMM52285.1"/>
    <property type="molecule type" value="Genomic_DNA"/>
</dbReference>
<feature type="transmembrane region" description="Helical" evidence="8">
    <location>
        <begin position="206"/>
        <end position="223"/>
    </location>
</feature>
<feature type="transmembrane region" description="Helical" evidence="8">
    <location>
        <begin position="98"/>
        <end position="122"/>
    </location>
</feature>
<dbReference type="GO" id="GO:0022841">
    <property type="term" value="F:potassium ion leak channel activity"/>
    <property type="evidence" value="ECO:0007669"/>
    <property type="project" value="TreeGrafter"/>
</dbReference>
<dbReference type="Gene3D" id="1.10.287.70">
    <property type="match status" value="2"/>
</dbReference>
<accession>A0AAV5RL63</accession>
<feature type="transmembrane region" description="Helical" evidence="8">
    <location>
        <begin position="175"/>
        <end position="194"/>
    </location>
</feature>
<evidence type="ECO:0000256" key="5">
    <source>
        <dbReference type="ARBA" id="ARBA00023065"/>
    </source>
</evidence>
<evidence type="ECO:0000313" key="11">
    <source>
        <dbReference type="Proteomes" id="UP001362899"/>
    </source>
</evidence>
<dbReference type="GO" id="GO:0005886">
    <property type="term" value="C:plasma membrane"/>
    <property type="evidence" value="ECO:0007669"/>
    <property type="project" value="TreeGrafter"/>
</dbReference>
<evidence type="ECO:0000256" key="6">
    <source>
        <dbReference type="ARBA" id="ARBA00023136"/>
    </source>
</evidence>
<feature type="transmembrane region" description="Helical" evidence="8">
    <location>
        <begin position="360"/>
        <end position="383"/>
    </location>
</feature>
<dbReference type="GO" id="GO:0015271">
    <property type="term" value="F:outward rectifier potassium channel activity"/>
    <property type="evidence" value="ECO:0007669"/>
    <property type="project" value="TreeGrafter"/>
</dbReference>
<dbReference type="InterPro" id="IPR003280">
    <property type="entry name" value="2pore_dom_K_chnl"/>
</dbReference>
<evidence type="ECO:0000256" key="1">
    <source>
        <dbReference type="ARBA" id="ARBA00004141"/>
    </source>
</evidence>
<sequence>MRLSPRFELLDFLVATCTSNTRYLGDSTSIWLTLLLQRAGPIGLLGNLASVISIADPWRVDSHGQDIKDLWWVYFLNAVSLTLGCSANVVLAFLPRKLFLASFCYFCACLIYVALIVSTDFVYYKDSGWSRTQGFWQCVCAASLYLIAGTFSITHSVYYRVRRQIHTLSPKFLKMELLLTIYLFYICIVGAAYHARTMLNCSFANGVYFAIVTCLTLGFGDLVPTKTLPRALDIPMVYIGLVLGGLVTVSIFEESSSEMKEARIIEKIEKLRKEAYVENYTQKESFDRMRHIVYRCSTISKLNMAALTLSWLVIFWLIGALVFHFTESWSYFPSVYTTAISLASVGYGDFVPSTPGGRSFFIHWALMAVPTVATTVSNVYSVFNAVLPKMRKGPADKLLKMDEPNLEYYVTEEHQSEGWVILTELSRADECDQLSYEVWNSVIQNLVYPEKLPEKFWLSKLSPLRNPTLDERTFLLLSCSHSLDRIH</sequence>
<dbReference type="GO" id="GO:0030322">
    <property type="term" value="P:stabilization of membrane potential"/>
    <property type="evidence" value="ECO:0007669"/>
    <property type="project" value="TreeGrafter"/>
</dbReference>
<dbReference type="PANTHER" id="PTHR11003:SF291">
    <property type="entry name" value="IP11374P"/>
    <property type="match status" value="1"/>
</dbReference>
<evidence type="ECO:0000256" key="8">
    <source>
        <dbReference type="SAM" id="Phobius"/>
    </source>
</evidence>
<dbReference type="AlphaFoldDB" id="A0AAV5RL63"/>
<evidence type="ECO:0000256" key="2">
    <source>
        <dbReference type="ARBA" id="ARBA00022448"/>
    </source>
</evidence>
<keyword evidence="2" id="KW-0813">Transport</keyword>
<evidence type="ECO:0000256" key="3">
    <source>
        <dbReference type="ARBA" id="ARBA00022692"/>
    </source>
</evidence>
<keyword evidence="7" id="KW-0407">Ion channel</keyword>
<comment type="subcellular location">
    <subcellularLocation>
        <location evidence="1">Membrane</location>
        <topology evidence="1">Multi-pass membrane protein</topology>
    </subcellularLocation>
</comment>
<feature type="transmembrane region" description="Helical" evidence="8">
    <location>
        <begin position="304"/>
        <end position="323"/>
    </location>
</feature>
<evidence type="ECO:0000256" key="4">
    <source>
        <dbReference type="ARBA" id="ARBA00022989"/>
    </source>
</evidence>